<dbReference type="AlphaFoldDB" id="A0A329M6A4"/>
<dbReference type="OrthoDB" id="9968508at2"/>
<keyword evidence="1" id="KW-0812">Transmembrane</keyword>
<evidence type="ECO:0000313" key="2">
    <source>
        <dbReference type="EMBL" id="RAV15441.1"/>
    </source>
</evidence>
<dbReference type="Proteomes" id="UP000250915">
    <property type="component" value="Unassembled WGS sequence"/>
</dbReference>
<organism evidence="2 3">
    <name type="scientific">Mycobacterium colombiense</name>
    <dbReference type="NCBI Taxonomy" id="339268"/>
    <lineage>
        <taxon>Bacteria</taxon>
        <taxon>Bacillati</taxon>
        <taxon>Actinomycetota</taxon>
        <taxon>Actinomycetes</taxon>
        <taxon>Mycobacteriales</taxon>
        <taxon>Mycobacteriaceae</taxon>
        <taxon>Mycobacterium</taxon>
        <taxon>Mycobacterium avium complex (MAC)</taxon>
    </lineage>
</organism>
<keyword evidence="1" id="KW-0472">Membrane</keyword>
<evidence type="ECO:0000256" key="1">
    <source>
        <dbReference type="SAM" id="Phobius"/>
    </source>
</evidence>
<accession>A0A329M6A4</accession>
<reference evidence="2 3" key="1">
    <citation type="submission" date="2018-06" db="EMBL/GenBank/DDBJ databases">
        <title>NTM in soil in Japan.</title>
        <authorList>
            <person name="Ohya K."/>
        </authorList>
    </citation>
    <scope>NUCLEOTIDE SEQUENCE [LARGE SCALE GENOMIC DNA]</scope>
    <source>
        <strain evidence="2 3">GF28</strain>
    </source>
</reference>
<gene>
    <name evidence="2" type="ORF">DQP57_04270</name>
</gene>
<comment type="caution">
    <text evidence="2">The sequence shown here is derived from an EMBL/GenBank/DDBJ whole genome shotgun (WGS) entry which is preliminary data.</text>
</comment>
<dbReference type="EMBL" id="QMEV01000005">
    <property type="protein sequence ID" value="RAV15441.1"/>
    <property type="molecule type" value="Genomic_DNA"/>
</dbReference>
<proteinExistence type="predicted"/>
<protein>
    <submittedName>
        <fullName evidence="2">Uncharacterized protein</fullName>
    </submittedName>
</protein>
<evidence type="ECO:0000313" key="3">
    <source>
        <dbReference type="Proteomes" id="UP000250915"/>
    </source>
</evidence>
<keyword evidence="1" id="KW-1133">Transmembrane helix</keyword>
<feature type="transmembrane region" description="Helical" evidence="1">
    <location>
        <begin position="21"/>
        <end position="40"/>
    </location>
</feature>
<sequence>MPLSYLIRIRRATVLWWRPPALGYAALAIATLCRVTYWIAYCKVTRMSDAARREVDGASQIEESHQ</sequence>
<name>A0A329M6A4_9MYCO</name>